<dbReference type="RefSeq" id="WP_151668247.1">
    <property type="nucleotide sequence ID" value="NZ_WBVO01000012.1"/>
</dbReference>
<dbReference type="AlphaFoldDB" id="A0A6N6RKH9"/>
<name>A0A6N6RKH9_9FLAO</name>
<evidence type="ECO:0000313" key="3">
    <source>
        <dbReference type="Proteomes" id="UP000468650"/>
    </source>
</evidence>
<sequence>MKLAVFLLLSLTFSFSIECNSQPALRSFTWDYVVERGDTLFFSNYDSLYLDVFKNDTTALVGDLVLDRNDSTFFSSLTVDRITGDGYYLSLYEEDTLQLVEVRNYRFDGLGLQYYSLSGTIVLAFKAVFRHDEIDGVVVQYGRGGAILSVSLFEGGDFLRYLFYDRPFNYRYYKNVSPLRVDVVKM</sequence>
<dbReference type="Proteomes" id="UP000468650">
    <property type="component" value="Unassembled WGS sequence"/>
</dbReference>
<organism evidence="2 3">
    <name type="scientific">Phaeocystidibacter luteus</name>
    <dbReference type="NCBI Taxonomy" id="911197"/>
    <lineage>
        <taxon>Bacteria</taxon>
        <taxon>Pseudomonadati</taxon>
        <taxon>Bacteroidota</taxon>
        <taxon>Flavobacteriia</taxon>
        <taxon>Flavobacteriales</taxon>
        <taxon>Phaeocystidibacteraceae</taxon>
        <taxon>Phaeocystidibacter</taxon>
    </lineage>
</organism>
<keyword evidence="1" id="KW-0732">Signal</keyword>
<gene>
    <name evidence="2" type="ORF">F8C67_12750</name>
</gene>
<dbReference type="OrthoDB" id="1071014at2"/>
<reference evidence="2 3" key="1">
    <citation type="submission" date="2019-09" db="EMBL/GenBank/DDBJ databases">
        <title>Genomes of family Cryomorphaceae.</title>
        <authorList>
            <person name="Bowman J.P."/>
        </authorList>
    </citation>
    <scope>NUCLEOTIDE SEQUENCE [LARGE SCALE GENOMIC DNA]</scope>
    <source>
        <strain evidence="2 3">LMG 25704</strain>
    </source>
</reference>
<feature type="chain" id="PRO_5026971405" evidence="1">
    <location>
        <begin position="19"/>
        <end position="186"/>
    </location>
</feature>
<evidence type="ECO:0000256" key="1">
    <source>
        <dbReference type="SAM" id="SignalP"/>
    </source>
</evidence>
<accession>A0A6N6RKH9</accession>
<evidence type="ECO:0000313" key="2">
    <source>
        <dbReference type="EMBL" id="KAB2807057.1"/>
    </source>
</evidence>
<keyword evidence="3" id="KW-1185">Reference proteome</keyword>
<comment type="caution">
    <text evidence="2">The sequence shown here is derived from an EMBL/GenBank/DDBJ whole genome shotgun (WGS) entry which is preliminary data.</text>
</comment>
<dbReference type="EMBL" id="WBVO01000012">
    <property type="protein sequence ID" value="KAB2807057.1"/>
    <property type="molecule type" value="Genomic_DNA"/>
</dbReference>
<proteinExistence type="predicted"/>
<protein>
    <submittedName>
        <fullName evidence="2">Uncharacterized protein</fullName>
    </submittedName>
</protein>
<feature type="signal peptide" evidence="1">
    <location>
        <begin position="1"/>
        <end position="18"/>
    </location>
</feature>